<feature type="transmembrane region" description="Helical" evidence="5">
    <location>
        <begin position="583"/>
        <end position="603"/>
    </location>
</feature>
<dbReference type="InterPro" id="IPR011701">
    <property type="entry name" value="MFS"/>
</dbReference>
<protein>
    <recommendedName>
        <fullName evidence="6">Major facilitator superfamily (MFS) profile domain-containing protein</fullName>
    </recommendedName>
</protein>
<name>A0ABR4CPY9_9HELO</name>
<organism evidence="7 8">
    <name type="scientific">Oculimacula yallundae</name>
    <dbReference type="NCBI Taxonomy" id="86028"/>
    <lineage>
        <taxon>Eukaryota</taxon>
        <taxon>Fungi</taxon>
        <taxon>Dikarya</taxon>
        <taxon>Ascomycota</taxon>
        <taxon>Pezizomycotina</taxon>
        <taxon>Leotiomycetes</taxon>
        <taxon>Helotiales</taxon>
        <taxon>Ploettnerulaceae</taxon>
        <taxon>Oculimacula</taxon>
    </lineage>
</organism>
<dbReference type="EMBL" id="JAZHXI010000005">
    <property type="protein sequence ID" value="KAL2071894.1"/>
    <property type="molecule type" value="Genomic_DNA"/>
</dbReference>
<proteinExistence type="predicted"/>
<feature type="transmembrane region" description="Helical" evidence="5">
    <location>
        <begin position="422"/>
        <end position="443"/>
    </location>
</feature>
<dbReference type="Pfam" id="PF07690">
    <property type="entry name" value="MFS_1"/>
    <property type="match status" value="1"/>
</dbReference>
<comment type="subcellular location">
    <subcellularLocation>
        <location evidence="1">Membrane</location>
        <topology evidence="1">Multi-pass membrane protein</topology>
    </subcellularLocation>
</comment>
<feature type="transmembrane region" description="Helical" evidence="5">
    <location>
        <begin position="176"/>
        <end position="199"/>
    </location>
</feature>
<dbReference type="Pfam" id="PF13520">
    <property type="entry name" value="AA_permease_2"/>
    <property type="match status" value="1"/>
</dbReference>
<feature type="transmembrane region" description="Helical" evidence="5">
    <location>
        <begin position="311"/>
        <end position="332"/>
    </location>
</feature>
<sequence length="1114" mass="120147">MCSHDKTGGNDSVEVGELTFEEDTSGGMGRHLGVFSITFLIIGRIIGSGIFSTPSSITKSTGNVGAAILMWVLGFAISMAGLFVWLEFGCMLPRSGGEKIYLEALYRRPRHMTSILFAVQSVLLGFSATGCITFASNMVLAADAKVSEGTSRGIAGAAMIFVALMHAFMPKLGVKVMNVVGVIKLVIVIFIVVAGWVVLAGGTRVQDPHASFRNAFAGSARTSNPYATALVKVLSSFAGWSNAAYILNEVKNPVRTLKIAGPLAVTSCGLLYVFANISYYAAATPAEVSASGVTVASFFMMRVFGKTASRVLSIFVGISALGNVMTVTYTHARVNQEIAKEGILPFSSFRASTWPMGAPTGGLLLHFNPSIIMITAIPFGDAYSFTINVEGYPRAIVFLAAVVGLFLLRWKKPFAERPFRVFLPVAGFFLVGQSFLLVAPFLRPPGGKGDTSQPYWLYPLVGIGVMISGFMYYFILVHVLPILGSYTLKHEKMVLADGTHVMKPSFSTLVNSDINAFNVEADMALALVASDPNARPKQFRSLFEECIFVFTAMMAVASTTFIQGVIVINTATIGRDLNMTSAQVAWIAAAIGLASGAFMLFFSNTADLFGRKLQLLAGLLFLSFSSLLTSFAPNALGLNVLCSFLGLGTAIIAPPAVGVLFATYPQGKRRNRVTGALGVGNPLGFILGSVSSGIATKYASWRESFMVIAVFFFVMAGAVIWTVPAVPRAVNAVLLVHQFDYWGTLLSVTGLACITAALTEAPNLGWHSCKVILLLVIGVLSLCVFAIWEHHAPMPLLPPDIFQNSTFTMSIICTGLGYMSFITNEFWMSLYMQDIQKLAPLHIAVRLLPQAITGVVWSYLGQSLLSFVSGRVLMAVGGLGYLCGAVLLLFIRPETSYWAFLFPSLCITVIGADFQFIVSNLYISSRLPSSQSSLGAGILQTALRLSISTGLAITSAIYGAVGKTALSDPTVRYSRVFLCTIVMSSLSLLFVPFLRIGRQGVQRSSHEEDLELHEILDKAGSQISIISSASTRHFGGRWGDGCSGADSWEFGNGDWKWSDVDRFEVCLKCGWERPTSEHHPINYPESIFDHDDWHELPPRCVSVGQQTGKWSDSN</sequence>
<feature type="transmembrane region" description="Helical" evidence="5">
    <location>
        <begin position="705"/>
        <end position="727"/>
    </location>
</feature>
<feature type="transmembrane region" description="Helical" evidence="5">
    <location>
        <begin position="455"/>
        <end position="483"/>
    </location>
</feature>
<accession>A0ABR4CPY9</accession>
<dbReference type="PANTHER" id="PTHR42718:SF23">
    <property type="entry name" value="MAJOR FACILITATOR SUPERFAMILY (MFS) PROFILE DOMAIN-CONTAINING PROTEIN"/>
    <property type="match status" value="1"/>
</dbReference>
<dbReference type="Gene3D" id="1.20.1740.10">
    <property type="entry name" value="Amino acid/polyamine transporter I"/>
    <property type="match status" value="1"/>
</dbReference>
<feature type="transmembrane region" description="Helical" evidence="5">
    <location>
        <begin position="115"/>
        <end position="140"/>
    </location>
</feature>
<dbReference type="Gene3D" id="1.20.1720.10">
    <property type="entry name" value="Multidrug resistance protein D"/>
    <property type="match status" value="1"/>
</dbReference>
<feature type="transmembrane region" description="Helical" evidence="5">
    <location>
        <begin position="973"/>
        <end position="994"/>
    </location>
</feature>
<keyword evidence="8" id="KW-1185">Reference proteome</keyword>
<dbReference type="SUPFAM" id="SSF103473">
    <property type="entry name" value="MFS general substrate transporter"/>
    <property type="match status" value="1"/>
</dbReference>
<feature type="transmembrane region" description="Helical" evidence="5">
    <location>
        <begin position="801"/>
        <end position="821"/>
    </location>
</feature>
<dbReference type="Proteomes" id="UP001595075">
    <property type="component" value="Unassembled WGS sequence"/>
</dbReference>
<feature type="transmembrane region" description="Helical" evidence="5">
    <location>
        <begin position="942"/>
        <end position="961"/>
    </location>
</feature>
<evidence type="ECO:0000259" key="6">
    <source>
        <dbReference type="PROSITE" id="PS50850"/>
    </source>
</evidence>
<reference evidence="7 8" key="1">
    <citation type="journal article" date="2024" name="Commun. Biol.">
        <title>Comparative genomic analysis of thermophilic fungi reveals convergent evolutionary adaptations and gene losses.</title>
        <authorList>
            <person name="Steindorff A.S."/>
            <person name="Aguilar-Pontes M.V."/>
            <person name="Robinson A.J."/>
            <person name="Andreopoulos B."/>
            <person name="LaButti K."/>
            <person name="Kuo A."/>
            <person name="Mondo S."/>
            <person name="Riley R."/>
            <person name="Otillar R."/>
            <person name="Haridas S."/>
            <person name="Lipzen A."/>
            <person name="Grimwood J."/>
            <person name="Schmutz J."/>
            <person name="Clum A."/>
            <person name="Reid I.D."/>
            <person name="Moisan M.C."/>
            <person name="Butler G."/>
            <person name="Nguyen T.T.M."/>
            <person name="Dewar K."/>
            <person name="Conant G."/>
            <person name="Drula E."/>
            <person name="Henrissat B."/>
            <person name="Hansel C."/>
            <person name="Singer S."/>
            <person name="Hutchinson M.I."/>
            <person name="de Vries R.P."/>
            <person name="Natvig D.O."/>
            <person name="Powell A.J."/>
            <person name="Tsang A."/>
            <person name="Grigoriev I.V."/>
        </authorList>
    </citation>
    <scope>NUCLEOTIDE SEQUENCE [LARGE SCALE GENOMIC DNA]</scope>
    <source>
        <strain evidence="7 8">CBS 494.80</strain>
    </source>
</reference>
<feature type="domain" description="Major facilitator superfamily (MFS) profile" evidence="6">
    <location>
        <begin position="548"/>
        <end position="999"/>
    </location>
</feature>
<feature type="transmembrane region" description="Helical" evidence="5">
    <location>
        <begin position="771"/>
        <end position="789"/>
    </location>
</feature>
<evidence type="ECO:0000256" key="3">
    <source>
        <dbReference type="ARBA" id="ARBA00022989"/>
    </source>
</evidence>
<evidence type="ECO:0000256" key="4">
    <source>
        <dbReference type="ARBA" id="ARBA00023136"/>
    </source>
</evidence>
<evidence type="ECO:0000256" key="1">
    <source>
        <dbReference type="ARBA" id="ARBA00004141"/>
    </source>
</evidence>
<feature type="transmembrane region" description="Helical" evidence="5">
    <location>
        <begin position="841"/>
        <end position="860"/>
    </location>
</feature>
<feature type="transmembrane region" description="Helical" evidence="5">
    <location>
        <begin position="64"/>
        <end position="86"/>
    </location>
</feature>
<dbReference type="InterPro" id="IPR002293">
    <property type="entry name" value="AA/rel_permease1"/>
</dbReference>
<feature type="transmembrane region" description="Helical" evidence="5">
    <location>
        <begin position="259"/>
        <end position="282"/>
    </location>
</feature>
<dbReference type="PROSITE" id="PS50850">
    <property type="entry name" value="MFS"/>
    <property type="match status" value="1"/>
</dbReference>
<keyword evidence="3 5" id="KW-1133">Transmembrane helix</keyword>
<feature type="transmembrane region" description="Helical" evidence="5">
    <location>
        <begin position="391"/>
        <end position="410"/>
    </location>
</feature>
<feature type="transmembrane region" description="Helical" evidence="5">
    <location>
        <begin position="739"/>
        <end position="759"/>
    </location>
</feature>
<dbReference type="InterPro" id="IPR020846">
    <property type="entry name" value="MFS_dom"/>
</dbReference>
<evidence type="ECO:0000313" key="8">
    <source>
        <dbReference type="Proteomes" id="UP001595075"/>
    </source>
</evidence>
<evidence type="ECO:0000313" key="7">
    <source>
        <dbReference type="EMBL" id="KAL2071894.1"/>
    </source>
</evidence>
<feature type="transmembrane region" description="Helical" evidence="5">
    <location>
        <begin position="615"/>
        <end position="632"/>
    </location>
</feature>
<evidence type="ECO:0000256" key="5">
    <source>
        <dbReference type="SAM" id="Phobius"/>
    </source>
</evidence>
<evidence type="ECO:0000256" key="2">
    <source>
        <dbReference type="ARBA" id="ARBA00022692"/>
    </source>
</evidence>
<feature type="transmembrane region" description="Helical" evidence="5">
    <location>
        <begin position="547"/>
        <end position="571"/>
    </location>
</feature>
<dbReference type="Gene3D" id="1.20.1250.20">
    <property type="entry name" value="MFS general substrate transporter like domains"/>
    <property type="match status" value="1"/>
</dbReference>
<dbReference type="PANTHER" id="PTHR42718">
    <property type="entry name" value="MAJOR FACILITATOR SUPERFAMILY MULTIDRUG TRANSPORTER MFSC"/>
    <property type="match status" value="1"/>
</dbReference>
<dbReference type="InterPro" id="IPR036259">
    <property type="entry name" value="MFS_trans_sf"/>
</dbReference>
<feature type="transmembrane region" description="Helical" evidence="5">
    <location>
        <begin position="638"/>
        <end position="664"/>
    </location>
</feature>
<feature type="transmembrane region" description="Helical" evidence="5">
    <location>
        <begin position="897"/>
        <end position="922"/>
    </location>
</feature>
<feature type="transmembrane region" description="Helical" evidence="5">
    <location>
        <begin position="872"/>
        <end position="891"/>
    </location>
</feature>
<keyword evidence="2 5" id="KW-0812">Transmembrane</keyword>
<gene>
    <name evidence="7" type="ORF">VTL71DRAFT_13129</name>
</gene>
<keyword evidence="4 5" id="KW-0472">Membrane</keyword>
<feature type="transmembrane region" description="Helical" evidence="5">
    <location>
        <begin position="152"/>
        <end position="169"/>
    </location>
</feature>
<comment type="caution">
    <text evidence="7">The sequence shown here is derived from an EMBL/GenBank/DDBJ whole genome shotgun (WGS) entry which is preliminary data.</text>
</comment>
<feature type="transmembrane region" description="Helical" evidence="5">
    <location>
        <begin position="226"/>
        <end position="247"/>
    </location>
</feature>
<feature type="transmembrane region" description="Helical" evidence="5">
    <location>
        <begin position="32"/>
        <end position="52"/>
    </location>
</feature>